<name>D9PGH6_9ZZZZ</name>
<reference evidence="1" key="1">
    <citation type="submission" date="2010-07" db="EMBL/GenBank/DDBJ databases">
        <authorList>
            <consortium name="CONSOLIDER consortium CSD2007-00005"/>
            <person name="Guazzaroni M.-E."/>
            <person name="Richter M."/>
            <person name="Garcia-Salamanca A."/>
            <person name="Yarza P."/>
            <person name="Ferrer M."/>
        </authorList>
    </citation>
    <scope>NUCLEOTIDE SEQUENCE</scope>
</reference>
<sequence>MGPVSIGAYAFEFNDSAWFTNNAPAGNQVAGAGAFLDIGPMVDCDGGNIDVPASGFSASSYINTELCFRPSAKAKG</sequence>
<feature type="non-terminal residue" evidence="1">
    <location>
        <position position="76"/>
    </location>
</feature>
<proteinExistence type="predicted"/>
<comment type="caution">
    <text evidence="1">The sequence shown here is derived from an EMBL/GenBank/DDBJ whole genome shotgun (WGS) entry which is preliminary data.</text>
</comment>
<dbReference type="AlphaFoldDB" id="D9PGH6"/>
<protein>
    <submittedName>
        <fullName evidence="1">Uncharacterized protein</fullName>
    </submittedName>
</protein>
<reference evidence="1" key="2">
    <citation type="journal article" date="2011" name="Microb. Ecol.">
        <title>Taxonomic and Functional Metagenomic Profiling of the Microbial Community in the Anoxic Sediment of a Sub-saline Shallow Lake (Laguna de Carrizo, Central Spain).</title>
        <authorList>
            <person name="Ferrer M."/>
            <person name="Guazzaroni M.E."/>
            <person name="Richter M."/>
            <person name="Garcia-Salamanca A."/>
            <person name="Yarza P."/>
            <person name="Suarez-Suarez A."/>
            <person name="Solano J."/>
            <person name="Alcaide M."/>
            <person name="van Dillewijn P."/>
            <person name="Molina-Henares M.A."/>
            <person name="Lopez-Cortes N."/>
            <person name="Al-Ramahi Y."/>
            <person name="Guerrero C."/>
            <person name="Acosta A."/>
            <person name="de Eugenio L.I."/>
            <person name="Martinez V."/>
            <person name="Marques S."/>
            <person name="Rojo F."/>
            <person name="Santero E."/>
            <person name="Genilloud O."/>
            <person name="Perez-Perez J."/>
            <person name="Rossello-Mora R."/>
            <person name="Ramos J.L."/>
        </authorList>
    </citation>
    <scope>NUCLEOTIDE SEQUENCE</scope>
</reference>
<dbReference type="EMBL" id="ADZX01000245">
    <property type="protein sequence ID" value="EFK97339.1"/>
    <property type="molecule type" value="Genomic_DNA"/>
</dbReference>
<organism evidence="1">
    <name type="scientific">sediment metagenome</name>
    <dbReference type="NCBI Taxonomy" id="749907"/>
    <lineage>
        <taxon>unclassified sequences</taxon>
        <taxon>metagenomes</taxon>
        <taxon>ecological metagenomes</taxon>
    </lineage>
</organism>
<gene>
    <name evidence="1" type="ORF">LDC_0623</name>
</gene>
<accession>D9PGH6</accession>
<evidence type="ECO:0000313" key="1">
    <source>
        <dbReference type="EMBL" id="EFK97339.1"/>
    </source>
</evidence>